<dbReference type="STRING" id="688246.Premu_1033"/>
<evidence type="ECO:0000256" key="5">
    <source>
        <dbReference type="SAM" id="SignalP"/>
    </source>
</evidence>
<dbReference type="GO" id="GO:0005975">
    <property type="term" value="P:carbohydrate metabolic process"/>
    <property type="evidence" value="ECO:0007669"/>
    <property type="project" value="InterPro"/>
</dbReference>
<dbReference type="EC" id="3.2.1.52" evidence="8"/>
<dbReference type="InterPro" id="IPR025705">
    <property type="entry name" value="Beta_hexosaminidase_sua/sub"/>
</dbReference>
<evidence type="ECO:0000256" key="2">
    <source>
        <dbReference type="ARBA" id="ARBA00022801"/>
    </source>
</evidence>
<dbReference type="AlphaFoldDB" id="F8N836"/>
<dbReference type="OrthoDB" id="1006965at2"/>
<dbReference type="PRINTS" id="PR00738">
    <property type="entry name" value="GLHYDRLASE20"/>
</dbReference>
<feature type="domain" description="Beta-hexosaminidase bacterial type N-terminal" evidence="7">
    <location>
        <begin position="34"/>
        <end position="154"/>
    </location>
</feature>
<dbReference type="PANTHER" id="PTHR43678">
    <property type="entry name" value="PUTATIVE (AFU_ORTHOLOGUE AFUA_2G00640)-RELATED"/>
    <property type="match status" value="1"/>
</dbReference>
<dbReference type="CDD" id="cd06564">
    <property type="entry name" value="GH20_DspB_LnbB-like"/>
    <property type="match status" value="1"/>
</dbReference>
<dbReference type="Gene3D" id="3.30.379.10">
    <property type="entry name" value="Chitobiase/beta-hexosaminidase domain 2-like"/>
    <property type="match status" value="1"/>
</dbReference>
<evidence type="ECO:0000256" key="3">
    <source>
        <dbReference type="ARBA" id="ARBA00023295"/>
    </source>
</evidence>
<dbReference type="InterPro" id="IPR029018">
    <property type="entry name" value="Hex-like_dom2"/>
</dbReference>
<keyword evidence="2 8" id="KW-0378">Hydrolase</keyword>
<evidence type="ECO:0000259" key="6">
    <source>
        <dbReference type="Pfam" id="PF00728"/>
    </source>
</evidence>
<keyword evidence="9" id="KW-1185">Reference proteome</keyword>
<name>F8N836_9BACT</name>
<protein>
    <submittedName>
        <fullName evidence="8">Beta-N-acetylhexosaminidase</fullName>
        <ecNumber evidence="8">3.2.1.52</ecNumber>
    </submittedName>
</protein>
<evidence type="ECO:0000313" key="9">
    <source>
        <dbReference type="Proteomes" id="UP000002772"/>
    </source>
</evidence>
<feature type="domain" description="Glycoside hydrolase family 20 catalytic" evidence="6">
    <location>
        <begin position="158"/>
        <end position="476"/>
    </location>
</feature>
<dbReference type="Gene3D" id="3.20.20.80">
    <property type="entry name" value="Glycosidases"/>
    <property type="match status" value="1"/>
</dbReference>
<dbReference type="GO" id="GO:0004563">
    <property type="term" value="F:beta-N-acetylhexosaminidase activity"/>
    <property type="evidence" value="ECO:0007669"/>
    <property type="project" value="UniProtKB-EC"/>
</dbReference>
<evidence type="ECO:0000259" key="7">
    <source>
        <dbReference type="Pfam" id="PF02838"/>
    </source>
</evidence>
<evidence type="ECO:0000313" key="8">
    <source>
        <dbReference type="EMBL" id="EGN56474.1"/>
    </source>
</evidence>
<evidence type="ECO:0000256" key="4">
    <source>
        <dbReference type="PIRSR" id="PIRSR625705-1"/>
    </source>
</evidence>
<comment type="similarity">
    <text evidence="1">Belongs to the glycosyl hydrolase 20 family.</text>
</comment>
<dbReference type="Proteomes" id="UP000002772">
    <property type="component" value="Unassembled WGS sequence"/>
</dbReference>
<dbReference type="Pfam" id="PF02838">
    <property type="entry name" value="Glyco_hydro_20b"/>
    <property type="match status" value="1"/>
</dbReference>
<dbReference type="EMBL" id="GL945017">
    <property type="protein sequence ID" value="EGN56474.1"/>
    <property type="molecule type" value="Genomic_DNA"/>
</dbReference>
<dbReference type="PANTHER" id="PTHR43678:SF1">
    <property type="entry name" value="BETA-N-ACETYLHEXOSAMINIDASE"/>
    <property type="match status" value="1"/>
</dbReference>
<dbReference type="SUPFAM" id="SSF55545">
    <property type="entry name" value="beta-N-acetylhexosaminidase-like domain"/>
    <property type="match status" value="1"/>
</dbReference>
<feature type="signal peptide" evidence="5">
    <location>
        <begin position="1"/>
        <end position="21"/>
    </location>
</feature>
<dbReference type="InterPro" id="IPR015882">
    <property type="entry name" value="HEX_bac_N"/>
</dbReference>
<keyword evidence="3 8" id="KW-0326">Glycosidase</keyword>
<reference evidence="9" key="1">
    <citation type="journal article" date="2011" name="Stand. Genomic Sci.">
        <title>Non-contiguous finished genome sequence of the opportunistic oral pathogen Prevotella multisaccharivorax type strain (PPPA20).</title>
        <authorList>
            <person name="Pati A."/>
            <person name="Gronow S."/>
            <person name="Lu M."/>
            <person name="Lapidus A."/>
            <person name="Nolan M."/>
            <person name="Lucas S."/>
            <person name="Hammon N."/>
            <person name="Deshpande S."/>
            <person name="Cheng J.F."/>
            <person name="Tapia R."/>
            <person name="Han C."/>
            <person name="Goodwin L."/>
            <person name="Pitluck S."/>
            <person name="Liolios K."/>
            <person name="Pagani I."/>
            <person name="Mavromatis K."/>
            <person name="Mikhailova N."/>
            <person name="Huntemann M."/>
            <person name="Chen A."/>
            <person name="Palaniappan K."/>
            <person name="Land M."/>
            <person name="Hauser L."/>
            <person name="Detter J.C."/>
            <person name="Brambilla E.M."/>
            <person name="Rohde M."/>
            <person name="Goker M."/>
            <person name="Woyke T."/>
            <person name="Bristow J."/>
            <person name="Eisen J.A."/>
            <person name="Markowitz V."/>
            <person name="Hugenholtz P."/>
            <person name="Kyrpides N.C."/>
            <person name="Klenk H.P."/>
            <person name="Ivanova N."/>
        </authorList>
    </citation>
    <scope>NUCLEOTIDE SEQUENCE [LARGE SCALE GENOMIC DNA]</scope>
    <source>
        <strain evidence="9">DSM 17128</strain>
    </source>
</reference>
<gene>
    <name evidence="8" type="ORF">Premu_1033</name>
</gene>
<dbReference type="RefSeq" id="WP_007573605.1">
    <property type="nucleotide sequence ID" value="NZ_BPTS01000001.1"/>
</dbReference>
<dbReference type="eggNOG" id="COG3525">
    <property type="taxonomic scope" value="Bacteria"/>
</dbReference>
<feature type="active site" description="Proton donor" evidence="4">
    <location>
        <position position="319"/>
    </location>
</feature>
<dbReference type="HOGENOM" id="CLU_010969_2_0_10"/>
<accession>F8N836</accession>
<proteinExistence type="inferred from homology"/>
<dbReference type="Pfam" id="PF00728">
    <property type="entry name" value="Glyco_hydro_20"/>
    <property type="match status" value="1"/>
</dbReference>
<sequence>MKVRKLWLLAAFALSSLAGYAGSPKADKIINAKPFTVPEVKEWRGGEGTTRFSFRIVYKRAEEREVAQLLAADYERMFGKRVAVVNDKVQDGDIVLNIKRADKLGEEGYLLDIGTDIRCAAATRKGLYWSTRTLLQIFEQSKEHQNLPQGRVTDRPDYPFRGFMLDCGRKFFSMTMLRDYVRIMAYYKMNVFHIHLNDNAFQWFYNNDWSRTPAAFRLESDRFPGLTARDGHYTKREFIGLQRLADSLGVEIIPEIDVPAHSLALTRYRPDLISKDYPPDHLDLMNPKTWDFCDSLFTEYLEGPDPVFRGRYVHVGTDEYSNKDQQVVEKFRAFTDHYIRLVERYGRRAAIWGQQTHAKGTTPIKVRDVLMYAWSNDYSKPDEMMKLGYHLVSIPDRNVYIVPKAGYYYDYLNTKWLYNNWTPANINGMQFPERSPLIEGGCFALWNDIAGNGISDKDVHYRVVPAMKTLATKMWIGAHPSINYASFAEKAIQLSEAPGLNYAGRYPKGIVLTAEKVEKNTTIESIVSKKSVAGDQSVKQIGWKYNVSFDIDAHLEKLGTVLFACVDTKFYLSDPISGKIGFSRDGYLDTFDYQFFPGEKVHVEIDGDQEQTSLWVNGKCVSSLPVKKISLGKRGDMYYISTLVFPLEHTGDFESIVSNLRVESKVPEGESEES</sequence>
<keyword evidence="5" id="KW-0732">Signal</keyword>
<feature type="chain" id="PRO_5003375717" evidence="5">
    <location>
        <begin position="22"/>
        <end position="674"/>
    </location>
</feature>
<dbReference type="InterPro" id="IPR052764">
    <property type="entry name" value="GH20_Enzymes"/>
</dbReference>
<evidence type="ECO:0000256" key="1">
    <source>
        <dbReference type="ARBA" id="ARBA00006285"/>
    </source>
</evidence>
<dbReference type="InterPro" id="IPR017853">
    <property type="entry name" value="GH"/>
</dbReference>
<dbReference type="SUPFAM" id="SSF51445">
    <property type="entry name" value="(Trans)glycosidases"/>
    <property type="match status" value="1"/>
</dbReference>
<dbReference type="InterPro" id="IPR015883">
    <property type="entry name" value="Glyco_hydro_20_cat"/>
</dbReference>
<organism evidence="8 9">
    <name type="scientific">Hallella multisaccharivorax DSM 17128</name>
    <dbReference type="NCBI Taxonomy" id="688246"/>
    <lineage>
        <taxon>Bacteria</taxon>
        <taxon>Pseudomonadati</taxon>
        <taxon>Bacteroidota</taxon>
        <taxon>Bacteroidia</taxon>
        <taxon>Bacteroidales</taxon>
        <taxon>Prevotellaceae</taxon>
        <taxon>Hallella</taxon>
    </lineage>
</organism>